<protein>
    <recommendedName>
        <fullName evidence="3">HEAT repeat domain-containing protein</fullName>
    </recommendedName>
</protein>
<dbReference type="Proteomes" id="UP000553888">
    <property type="component" value="Unassembled WGS sequence"/>
</dbReference>
<dbReference type="RefSeq" id="WP_179568925.1">
    <property type="nucleotide sequence ID" value="NZ_JACBZY010000001.1"/>
</dbReference>
<name>A0A852YGG2_9MICO</name>
<reference evidence="1 2" key="1">
    <citation type="submission" date="2020-07" db="EMBL/GenBank/DDBJ databases">
        <title>Sequencing the genomes of 1000 actinobacteria strains.</title>
        <authorList>
            <person name="Klenk H.-P."/>
        </authorList>
    </citation>
    <scope>NUCLEOTIDE SEQUENCE [LARGE SCALE GENOMIC DNA]</scope>
    <source>
        <strain evidence="1 2">DSM 23141</strain>
    </source>
</reference>
<dbReference type="AlphaFoldDB" id="A0A852YGG2"/>
<dbReference type="SUPFAM" id="SSF48371">
    <property type="entry name" value="ARM repeat"/>
    <property type="match status" value="1"/>
</dbReference>
<sequence>MRVAVAENAATDDVTVELLLRDPVELVRLAGATNLAGRPALQAVVAHSDEKWMRAILAHTFARDDDRGLPYDVQILLSEDDFWETRQRIAETTAYAEIFEQLLLDADARVRGRCAANPRITLEQMERLVNDRSWIVRASAAGSGCRYPDDGQLLRLASDRSAGVRWAVVFRPDRPRAALELIAEDTDADNRDHARRALRDEHAIMSEQVIEWAREERRRADRIAPFIGAPR</sequence>
<evidence type="ECO:0000313" key="1">
    <source>
        <dbReference type="EMBL" id="NYH00232.1"/>
    </source>
</evidence>
<accession>A0A852YGG2</accession>
<dbReference type="InterPro" id="IPR011989">
    <property type="entry name" value="ARM-like"/>
</dbReference>
<keyword evidence="2" id="KW-1185">Reference proteome</keyword>
<organism evidence="1 2">
    <name type="scientific">Schumannella luteola</name>
    <dbReference type="NCBI Taxonomy" id="472059"/>
    <lineage>
        <taxon>Bacteria</taxon>
        <taxon>Bacillati</taxon>
        <taxon>Actinomycetota</taxon>
        <taxon>Actinomycetes</taxon>
        <taxon>Micrococcales</taxon>
        <taxon>Microbacteriaceae</taxon>
        <taxon>Schumannella</taxon>
    </lineage>
</organism>
<gene>
    <name evidence="1" type="ORF">BJ979_002857</name>
</gene>
<proteinExistence type="predicted"/>
<evidence type="ECO:0000313" key="2">
    <source>
        <dbReference type="Proteomes" id="UP000553888"/>
    </source>
</evidence>
<dbReference type="InterPro" id="IPR016024">
    <property type="entry name" value="ARM-type_fold"/>
</dbReference>
<dbReference type="EMBL" id="JACBZY010000001">
    <property type="protein sequence ID" value="NYH00232.1"/>
    <property type="molecule type" value="Genomic_DNA"/>
</dbReference>
<evidence type="ECO:0008006" key="3">
    <source>
        <dbReference type="Google" id="ProtNLM"/>
    </source>
</evidence>
<comment type="caution">
    <text evidence="1">The sequence shown here is derived from an EMBL/GenBank/DDBJ whole genome shotgun (WGS) entry which is preliminary data.</text>
</comment>
<dbReference type="Gene3D" id="1.25.10.10">
    <property type="entry name" value="Leucine-rich Repeat Variant"/>
    <property type="match status" value="1"/>
</dbReference>